<protein>
    <submittedName>
        <fullName evidence="5">Connectin-like</fullName>
    </submittedName>
</protein>
<keyword evidence="4" id="KW-0472">Membrane</keyword>
<keyword evidence="2" id="KW-0732">Signal</keyword>
<dbReference type="Proteomes" id="UP001607302">
    <property type="component" value="Unassembled WGS sequence"/>
</dbReference>
<evidence type="ECO:0000256" key="1">
    <source>
        <dbReference type="ARBA" id="ARBA00022614"/>
    </source>
</evidence>
<dbReference type="InterPro" id="IPR001611">
    <property type="entry name" value="Leu-rich_rpt"/>
</dbReference>
<dbReference type="InterPro" id="IPR003591">
    <property type="entry name" value="Leu-rich_rpt_typical-subtyp"/>
</dbReference>
<dbReference type="EMBL" id="JAUDFV010000167">
    <property type="protein sequence ID" value="KAL2712238.1"/>
    <property type="molecule type" value="Genomic_DNA"/>
</dbReference>
<dbReference type="Gene3D" id="3.80.10.10">
    <property type="entry name" value="Ribonuclease Inhibitor"/>
    <property type="match status" value="1"/>
</dbReference>
<keyword evidence="1" id="KW-0433">Leucine-rich repeat</keyword>
<keyword evidence="4" id="KW-0812">Transmembrane</keyword>
<evidence type="ECO:0000313" key="5">
    <source>
        <dbReference type="EMBL" id="KAL2712238.1"/>
    </source>
</evidence>
<evidence type="ECO:0000313" key="6">
    <source>
        <dbReference type="Proteomes" id="UP001607302"/>
    </source>
</evidence>
<accession>A0ABD1ZV69</accession>
<name>A0ABD1ZV69_VESSQ</name>
<feature type="transmembrane region" description="Helical" evidence="4">
    <location>
        <begin position="59"/>
        <end position="76"/>
    </location>
</feature>
<evidence type="ECO:0000256" key="2">
    <source>
        <dbReference type="ARBA" id="ARBA00022729"/>
    </source>
</evidence>
<dbReference type="Pfam" id="PF00560">
    <property type="entry name" value="LRR_1"/>
    <property type="match status" value="1"/>
</dbReference>
<organism evidence="5 6">
    <name type="scientific">Vespula squamosa</name>
    <name type="common">Southern yellow jacket</name>
    <name type="synonym">Wasp</name>
    <dbReference type="NCBI Taxonomy" id="30214"/>
    <lineage>
        <taxon>Eukaryota</taxon>
        <taxon>Metazoa</taxon>
        <taxon>Ecdysozoa</taxon>
        <taxon>Arthropoda</taxon>
        <taxon>Hexapoda</taxon>
        <taxon>Insecta</taxon>
        <taxon>Pterygota</taxon>
        <taxon>Neoptera</taxon>
        <taxon>Endopterygota</taxon>
        <taxon>Hymenoptera</taxon>
        <taxon>Apocrita</taxon>
        <taxon>Aculeata</taxon>
        <taxon>Vespoidea</taxon>
        <taxon>Vespidae</taxon>
        <taxon>Vespinae</taxon>
        <taxon>Vespula</taxon>
    </lineage>
</organism>
<proteinExistence type="predicted"/>
<keyword evidence="4" id="KW-1133">Transmembrane helix</keyword>
<feature type="transmembrane region" description="Helical" evidence="4">
    <location>
        <begin position="407"/>
        <end position="426"/>
    </location>
</feature>
<dbReference type="PANTHER" id="PTHR24373:SF398">
    <property type="entry name" value="LEUCINE-RICH REPEAT-CONTAINING G-PROTEIN COUPLED RECEPTOR 6"/>
    <property type="match status" value="1"/>
</dbReference>
<sequence length="437" mass="50590">MSSFYQSNKQRYASDGGNDISYDSLIPQTLLTIDLRVFLFFQRKNESTMKRTSMMSKDVLLRVCFFALLIVSTLAATTRSRGKKKVAKETKEVNVCDIEGRQAPVYCYCDNNGLRNASDVNCLVLNRFKVDDPMWSYFVSQIYLTKLSLTVRASGTLDYVPTDVLRQLKNLKTVVFQYAKIEELAERSFSNLSSIVEINLSRNMIVVLKKYAFENIKELIAINLDDNRIAEINRDVFVNLPNLRTLYLNGNNISIVHDKAFKHLIYLQELQMSGNQITVITRESFHGLRNLKRLDLRNNLISMIGDRSFVEMPELTELELDQNSIEYISEKALDGMRNLKKLRLSENRLVSLEPDFLSGAPGIYFLDLRDNNLKTMTFNNIKPIVTNLYNSTSYFYLDGKSYFDCTILSLFFFPFLSFLLFFFARLNRSNYDDMTKT</sequence>
<evidence type="ECO:0000256" key="3">
    <source>
        <dbReference type="ARBA" id="ARBA00022737"/>
    </source>
</evidence>
<dbReference type="SMART" id="SM00369">
    <property type="entry name" value="LRR_TYP"/>
    <property type="match status" value="8"/>
</dbReference>
<evidence type="ECO:0000256" key="4">
    <source>
        <dbReference type="SAM" id="Phobius"/>
    </source>
</evidence>
<dbReference type="InterPro" id="IPR032675">
    <property type="entry name" value="LRR_dom_sf"/>
</dbReference>
<keyword evidence="6" id="KW-1185">Reference proteome</keyword>
<reference evidence="5 6" key="1">
    <citation type="journal article" date="2024" name="Ann. Entomol. Soc. Am.">
        <title>Genomic analyses of the southern and eastern yellowjacket wasps (Hymenoptera: Vespidae) reveal evolutionary signatures of social life.</title>
        <authorList>
            <person name="Catto M.A."/>
            <person name="Caine P.B."/>
            <person name="Orr S.E."/>
            <person name="Hunt B.G."/>
            <person name="Goodisman M.A.D."/>
        </authorList>
    </citation>
    <scope>NUCLEOTIDE SEQUENCE [LARGE SCALE GENOMIC DNA]</scope>
    <source>
        <strain evidence="5">233</strain>
        <tissue evidence="5">Head and thorax</tissue>
    </source>
</reference>
<gene>
    <name evidence="5" type="ORF">V1478_018473</name>
</gene>
<dbReference type="PANTHER" id="PTHR24373">
    <property type="entry name" value="SLIT RELATED LEUCINE-RICH REPEAT NEURONAL PROTEIN"/>
    <property type="match status" value="1"/>
</dbReference>
<keyword evidence="3" id="KW-0677">Repeat</keyword>
<dbReference type="PROSITE" id="PS51450">
    <property type="entry name" value="LRR"/>
    <property type="match status" value="2"/>
</dbReference>
<dbReference type="SUPFAM" id="SSF52058">
    <property type="entry name" value="L domain-like"/>
    <property type="match status" value="1"/>
</dbReference>
<dbReference type="InterPro" id="IPR050328">
    <property type="entry name" value="Dev_Immune_Receptor"/>
</dbReference>
<comment type="caution">
    <text evidence="5">The sequence shown here is derived from an EMBL/GenBank/DDBJ whole genome shotgun (WGS) entry which is preliminary data.</text>
</comment>
<dbReference type="Pfam" id="PF13855">
    <property type="entry name" value="LRR_8"/>
    <property type="match status" value="1"/>
</dbReference>
<dbReference type="AlphaFoldDB" id="A0ABD1ZV69"/>